<evidence type="ECO:0000313" key="2">
    <source>
        <dbReference type="Proteomes" id="UP000639643"/>
    </source>
</evidence>
<dbReference type="Proteomes" id="UP000639643">
    <property type="component" value="Unassembled WGS sequence"/>
</dbReference>
<organism evidence="1 2">
    <name type="scientific">Colletotrichum musicola</name>
    <dbReference type="NCBI Taxonomy" id="2175873"/>
    <lineage>
        <taxon>Eukaryota</taxon>
        <taxon>Fungi</taxon>
        <taxon>Dikarya</taxon>
        <taxon>Ascomycota</taxon>
        <taxon>Pezizomycotina</taxon>
        <taxon>Sordariomycetes</taxon>
        <taxon>Hypocreomycetidae</taxon>
        <taxon>Glomerellales</taxon>
        <taxon>Glomerellaceae</taxon>
        <taxon>Colletotrichum</taxon>
        <taxon>Colletotrichum orchidearum species complex</taxon>
    </lineage>
</organism>
<proteinExistence type="predicted"/>
<comment type="caution">
    <text evidence="1">The sequence shown here is derived from an EMBL/GenBank/DDBJ whole genome shotgun (WGS) entry which is preliminary data.</text>
</comment>
<evidence type="ECO:0000313" key="1">
    <source>
        <dbReference type="EMBL" id="KAF6803150.1"/>
    </source>
</evidence>
<gene>
    <name evidence="1" type="ORF">CMUS01_15161</name>
</gene>
<reference evidence="1" key="1">
    <citation type="journal article" date="2020" name="Phytopathology">
        <title>Genome Sequence Resources of Colletotrichum truncatum, C. plurivorum, C. musicola, and C. sojae: Four Species Pathogenic to Soybean (Glycine max).</title>
        <authorList>
            <person name="Rogerio F."/>
            <person name="Boufleur T.R."/>
            <person name="Ciampi-Guillardi M."/>
            <person name="Sukno S.A."/>
            <person name="Thon M.R."/>
            <person name="Massola Junior N.S."/>
            <person name="Baroncelli R."/>
        </authorList>
    </citation>
    <scope>NUCLEOTIDE SEQUENCE</scope>
    <source>
        <strain evidence="1">LFN0074</strain>
    </source>
</reference>
<dbReference type="EMBL" id="WIGM01001216">
    <property type="protein sequence ID" value="KAF6803150.1"/>
    <property type="molecule type" value="Genomic_DNA"/>
</dbReference>
<dbReference type="OrthoDB" id="417697at2759"/>
<protein>
    <submittedName>
        <fullName evidence="1">Uncharacterized protein</fullName>
    </submittedName>
</protein>
<dbReference type="AlphaFoldDB" id="A0A8H6MP62"/>
<accession>A0A8H6MP62</accession>
<sequence length="66" mass="7717">MEQERVPDTDWKFTNGRGYIFNRDRGHAAAGRLNLHFYLWKAALQFNIRRSIKSLLFSTAIIAYVA</sequence>
<name>A0A8H6MP62_9PEZI</name>
<keyword evidence="2" id="KW-1185">Reference proteome</keyword>